<dbReference type="Gramene" id="Psat01G0357800-T1">
    <property type="protein sequence ID" value="KAI5445392.1"/>
    <property type="gene ID" value="KIW84_013578"/>
</dbReference>
<dbReference type="Proteomes" id="UP001058974">
    <property type="component" value="Chromosome 1"/>
</dbReference>
<protein>
    <recommendedName>
        <fullName evidence="2">Late nodulin domain-containing protein</fullName>
    </recommendedName>
</protein>
<accession>A0A9D5BL04</accession>
<evidence type="ECO:0000259" key="2">
    <source>
        <dbReference type="Pfam" id="PF07127"/>
    </source>
</evidence>
<organism evidence="3 4">
    <name type="scientific">Pisum sativum</name>
    <name type="common">Garden pea</name>
    <name type="synonym">Lathyrus oleraceus</name>
    <dbReference type="NCBI Taxonomy" id="3888"/>
    <lineage>
        <taxon>Eukaryota</taxon>
        <taxon>Viridiplantae</taxon>
        <taxon>Streptophyta</taxon>
        <taxon>Embryophyta</taxon>
        <taxon>Tracheophyta</taxon>
        <taxon>Spermatophyta</taxon>
        <taxon>Magnoliopsida</taxon>
        <taxon>eudicotyledons</taxon>
        <taxon>Gunneridae</taxon>
        <taxon>Pentapetalae</taxon>
        <taxon>rosids</taxon>
        <taxon>fabids</taxon>
        <taxon>Fabales</taxon>
        <taxon>Fabaceae</taxon>
        <taxon>Papilionoideae</taxon>
        <taxon>50 kb inversion clade</taxon>
        <taxon>NPAAA clade</taxon>
        <taxon>Hologalegina</taxon>
        <taxon>IRL clade</taxon>
        <taxon>Fabeae</taxon>
        <taxon>Lathyrus</taxon>
    </lineage>
</organism>
<reference evidence="3 4" key="1">
    <citation type="journal article" date="2022" name="Nat. Genet.">
        <title>Improved pea reference genome and pan-genome highlight genomic features and evolutionary characteristics.</title>
        <authorList>
            <person name="Yang T."/>
            <person name="Liu R."/>
            <person name="Luo Y."/>
            <person name="Hu S."/>
            <person name="Wang D."/>
            <person name="Wang C."/>
            <person name="Pandey M.K."/>
            <person name="Ge S."/>
            <person name="Xu Q."/>
            <person name="Li N."/>
            <person name="Li G."/>
            <person name="Huang Y."/>
            <person name="Saxena R.K."/>
            <person name="Ji Y."/>
            <person name="Li M."/>
            <person name="Yan X."/>
            <person name="He Y."/>
            <person name="Liu Y."/>
            <person name="Wang X."/>
            <person name="Xiang C."/>
            <person name="Varshney R.K."/>
            <person name="Ding H."/>
            <person name="Gao S."/>
            <person name="Zong X."/>
        </authorList>
    </citation>
    <scope>NUCLEOTIDE SEQUENCE [LARGE SCALE GENOMIC DNA]</scope>
    <source>
        <strain evidence="3 4">cv. Zhongwan 6</strain>
    </source>
</reference>
<keyword evidence="4" id="KW-1185">Reference proteome</keyword>
<keyword evidence="1" id="KW-0472">Membrane</keyword>
<dbReference type="GO" id="GO:0046872">
    <property type="term" value="F:metal ion binding"/>
    <property type="evidence" value="ECO:0007669"/>
    <property type="project" value="InterPro"/>
</dbReference>
<evidence type="ECO:0000313" key="3">
    <source>
        <dbReference type="EMBL" id="KAI5445392.1"/>
    </source>
</evidence>
<sequence>MARINSSLNILIFFFSLFIFTTIEVIGHIPCNTDKDCPRYFCPPPLTPTCIKFFCKCNRSLPLVHVGGFNVVIGSHDKFGRFPPNKTSTNEFLSCTNQNQFMHLYTND</sequence>
<dbReference type="Pfam" id="PF07127">
    <property type="entry name" value="Nodulin_late"/>
    <property type="match status" value="1"/>
</dbReference>
<evidence type="ECO:0000313" key="4">
    <source>
        <dbReference type="Proteomes" id="UP001058974"/>
    </source>
</evidence>
<evidence type="ECO:0000256" key="1">
    <source>
        <dbReference type="SAM" id="Phobius"/>
    </source>
</evidence>
<feature type="domain" description="Late nodulin" evidence="2">
    <location>
        <begin position="1"/>
        <end position="56"/>
    </location>
</feature>
<dbReference type="AlphaFoldDB" id="A0A9D5BL04"/>
<feature type="transmembrane region" description="Helical" evidence="1">
    <location>
        <begin position="7"/>
        <end position="29"/>
    </location>
</feature>
<comment type="caution">
    <text evidence="3">The sequence shown here is derived from an EMBL/GenBank/DDBJ whole genome shotgun (WGS) entry which is preliminary data.</text>
</comment>
<proteinExistence type="predicted"/>
<gene>
    <name evidence="3" type="ORF">KIW84_013578</name>
</gene>
<dbReference type="InterPro" id="IPR009810">
    <property type="entry name" value="Nodulin_late_dom"/>
</dbReference>
<keyword evidence="1" id="KW-1133">Transmembrane helix</keyword>
<feature type="non-terminal residue" evidence="3">
    <location>
        <position position="1"/>
    </location>
</feature>
<keyword evidence="1" id="KW-0812">Transmembrane</keyword>
<name>A0A9D5BL04_PEA</name>
<dbReference type="EMBL" id="JAMSHJ010000001">
    <property type="protein sequence ID" value="KAI5445392.1"/>
    <property type="molecule type" value="Genomic_DNA"/>
</dbReference>